<accession>A0A7K1LAN7</accession>
<keyword evidence="2" id="KW-1185">Reference proteome</keyword>
<dbReference type="Proteomes" id="UP000432015">
    <property type="component" value="Unassembled WGS sequence"/>
</dbReference>
<dbReference type="AlphaFoldDB" id="A0A7K1LAN7"/>
<dbReference type="RefSeq" id="WP_156220658.1">
    <property type="nucleotide sequence ID" value="NZ_WOFH01000014.1"/>
</dbReference>
<comment type="caution">
    <text evidence="1">The sequence shown here is derived from an EMBL/GenBank/DDBJ whole genome shotgun (WGS) entry which is preliminary data.</text>
</comment>
<sequence>MADYTRRERHFIRTEYALRSGTPWDEVKKAFAAIENDLGEDARWADAARVEARDDEIVIWHEREVTPR</sequence>
<dbReference type="EMBL" id="WOFH01000014">
    <property type="protein sequence ID" value="MUN41489.1"/>
    <property type="molecule type" value="Genomic_DNA"/>
</dbReference>
<protein>
    <submittedName>
        <fullName evidence="1">Uncharacterized protein</fullName>
    </submittedName>
</protein>
<proteinExistence type="predicted"/>
<reference evidence="1 2" key="1">
    <citation type="submission" date="2019-11" db="EMBL/GenBank/DDBJ databases">
        <authorList>
            <person name="Cao P."/>
        </authorList>
    </citation>
    <scope>NUCLEOTIDE SEQUENCE [LARGE SCALE GENOMIC DNA]</scope>
    <source>
        <strain evidence="1 2">NEAU-AAG5</strain>
    </source>
</reference>
<organism evidence="1 2">
    <name type="scientific">Actinomadura litoris</name>
    <dbReference type="NCBI Taxonomy" id="2678616"/>
    <lineage>
        <taxon>Bacteria</taxon>
        <taxon>Bacillati</taxon>
        <taxon>Actinomycetota</taxon>
        <taxon>Actinomycetes</taxon>
        <taxon>Streptosporangiales</taxon>
        <taxon>Thermomonosporaceae</taxon>
        <taxon>Actinomadura</taxon>
    </lineage>
</organism>
<gene>
    <name evidence="1" type="ORF">GNZ18_33585</name>
</gene>
<evidence type="ECO:0000313" key="1">
    <source>
        <dbReference type="EMBL" id="MUN41489.1"/>
    </source>
</evidence>
<evidence type="ECO:0000313" key="2">
    <source>
        <dbReference type="Proteomes" id="UP000432015"/>
    </source>
</evidence>
<name>A0A7K1LAN7_9ACTN</name>